<feature type="domain" description="Carrier" evidence="3">
    <location>
        <begin position="11"/>
        <end position="77"/>
    </location>
</feature>
<dbReference type="InterPro" id="IPR006162">
    <property type="entry name" value="Ppantetheine_attach_site"/>
</dbReference>
<evidence type="ECO:0000313" key="7">
    <source>
        <dbReference type="Proteomes" id="UP000671910"/>
    </source>
</evidence>
<accession>A0A9E6MQN0</accession>
<evidence type="ECO:0000313" key="6">
    <source>
        <dbReference type="Proteomes" id="UP000636394"/>
    </source>
</evidence>
<name>A0A9E6MQN0_9ACTN</name>
<dbReference type="EMBL" id="WPCR01000006">
    <property type="protein sequence ID" value="NHM14234.1"/>
    <property type="molecule type" value="Genomic_DNA"/>
</dbReference>
<dbReference type="Proteomes" id="UP000636394">
    <property type="component" value="Unassembled WGS sequence"/>
</dbReference>
<dbReference type="InterPro" id="IPR036736">
    <property type="entry name" value="ACP-like_sf"/>
</dbReference>
<dbReference type="InterPro" id="IPR009081">
    <property type="entry name" value="PP-bd_ACP"/>
</dbReference>
<dbReference type="SUPFAM" id="SSF47336">
    <property type="entry name" value="ACP-like"/>
    <property type="match status" value="1"/>
</dbReference>
<evidence type="ECO:0000256" key="1">
    <source>
        <dbReference type="ARBA" id="ARBA00022450"/>
    </source>
</evidence>
<dbReference type="AlphaFoldDB" id="A0A9E6MQN0"/>
<keyword evidence="6" id="KW-1185">Reference proteome</keyword>
<dbReference type="PROSITE" id="PS00012">
    <property type="entry name" value="PHOSPHOPANTETHEINE"/>
    <property type="match status" value="1"/>
</dbReference>
<gene>
    <name evidence="4" type="ORF">GMI68_05545</name>
    <name evidence="5" type="ORF">J7S26_07325</name>
</gene>
<dbReference type="RefSeq" id="WP_166078815.1">
    <property type="nucleotide sequence ID" value="NZ_CP072829.1"/>
</dbReference>
<dbReference type="Pfam" id="PF00550">
    <property type="entry name" value="PP-binding"/>
    <property type="match status" value="1"/>
</dbReference>
<evidence type="ECO:0000313" key="4">
    <source>
        <dbReference type="EMBL" id="NHM14234.1"/>
    </source>
</evidence>
<reference evidence="4 6" key="1">
    <citation type="submission" date="2019-11" db="EMBL/GenBank/DDBJ databases">
        <title>Eggerthellaceae novel genus isolated from the rectal contents of marmort.</title>
        <authorList>
            <person name="Zhang G."/>
        </authorList>
    </citation>
    <scope>NUCLEOTIDE SEQUENCE [LARGE SCALE GENOMIC DNA]</scope>
    <source>
        <strain evidence="4">Zg-886</strain>
        <strain evidence="6">zg-886</strain>
    </source>
</reference>
<dbReference type="EMBL" id="CP072829">
    <property type="protein sequence ID" value="QTU84154.1"/>
    <property type="molecule type" value="Genomic_DNA"/>
</dbReference>
<organism evidence="5 7">
    <name type="scientific">Xiamenia xianingshaonis</name>
    <dbReference type="NCBI Taxonomy" id="2682776"/>
    <lineage>
        <taxon>Bacteria</taxon>
        <taxon>Bacillati</taxon>
        <taxon>Actinomycetota</taxon>
        <taxon>Coriobacteriia</taxon>
        <taxon>Eggerthellales</taxon>
        <taxon>Eggerthellaceae</taxon>
        <taxon>Xiamenia</taxon>
    </lineage>
</organism>
<dbReference type="KEGG" id="ebz:J7S26_07325"/>
<keyword evidence="1" id="KW-0596">Phosphopantetheine</keyword>
<proteinExistence type="predicted"/>
<sequence>MAFTNEEITDILLEAVGKAIKRDPATLSPDMRWVEDLNFKSVQGMKVCGLLNYKLKITVPLSALIECATLQDAVDMLAGMVE</sequence>
<dbReference type="Gene3D" id="1.10.1200.10">
    <property type="entry name" value="ACP-like"/>
    <property type="match status" value="1"/>
</dbReference>
<evidence type="ECO:0000313" key="5">
    <source>
        <dbReference type="EMBL" id="QTU84154.1"/>
    </source>
</evidence>
<dbReference type="Proteomes" id="UP000671910">
    <property type="component" value="Chromosome"/>
</dbReference>
<evidence type="ECO:0000256" key="2">
    <source>
        <dbReference type="ARBA" id="ARBA00022553"/>
    </source>
</evidence>
<reference evidence="5" key="2">
    <citation type="submission" date="2021-04" db="EMBL/GenBank/DDBJ databases">
        <title>Novel species in family Eggerthellaceae.</title>
        <authorList>
            <person name="Zhang G."/>
        </authorList>
    </citation>
    <scope>NUCLEOTIDE SEQUENCE</scope>
    <source>
        <strain evidence="5">Zg-886</strain>
    </source>
</reference>
<evidence type="ECO:0000259" key="3">
    <source>
        <dbReference type="Pfam" id="PF00550"/>
    </source>
</evidence>
<keyword evidence="2" id="KW-0597">Phosphoprotein</keyword>
<protein>
    <submittedName>
        <fullName evidence="5">Acyl carrier protein</fullName>
    </submittedName>
</protein>